<keyword evidence="7" id="KW-0472">Membrane</keyword>
<organism evidence="11 12">
    <name type="scientific">Metaclostridioides mangenotii</name>
    <dbReference type="NCBI Taxonomy" id="1540"/>
    <lineage>
        <taxon>Bacteria</taxon>
        <taxon>Bacillati</taxon>
        <taxon>Bacillota</taxon>
        <taxon>Clostridia</taxon>
        <taxon>Peptostreptococcales</taxon>
        <taxon>Peptostreptococcaceae</taxon>
        <taxon>Metaclostridioides</taxon>
    </lineage>
</organism>
<feature type="domain" description="Collagen binding" evidence="8">
    <location>
        <begin position="316"/>
        <end position="405"/>
    </location>
</feature>
<dbReference type="RefSeq" id="WP_209455563.1">
    <property type="nucleotide sequence ID" value="NZ_BAAACS010000017.1"/>
</dbReference>
<dbReference type="Gene3D" id="2.60.40.1280">
    <property type="match status" value="1"/>
</dbReference>
<evidence type="ECO:0000259" key="9">
    <source>
        <dbReference type="Pfam" id="PF17802"/>
    </source>
</evidence>
<dbReference type="Pfam" id="PF05737">
    <property type="entry name" value="Collagen_bind"/>
    <property type="match status" value="4"/>
</dbReference>
<feature type="domain" description="SDR-like Ig" evidence="10">
    <location>
        <begin position="65"/>
        <end position="157"/>
    </location>
</feature>
<feature type="domain" description="SpaA-like prealbumin fold" evidence="9">
    <location>
        <begin position="1636"/>
        <end position="1721"/>
    </location>
</feature>
<dbReference type="InterPro" id="IPR013783">
    <property type="entry name" value="Ig-like_fold"/>
</dbReference>
<evidence type="ECO:0000256" key="5">
    <source>
        <dbReference type="ARBA" id="ARBA00022729"/>
    </source>
</evidence>
<comment type="similarity">
    <text evidence="2">Belongs to the serine-aspartate repeat-containing protein (SDr) family.</text>
</comment>
<dbReference type="InterPro" id="IPR041033">
    <property type="entry name" value="SpaA_PFL_dom_1"/>
</dbReference>
<feature type="transmembrane region" description="Helical" evidence="7">
    <location>
        <begin position="1759"/>
        <end position="1782"/>
    </location>
</feature>
<evidence type="ECO:0000313" key="11">
    <source>
        <dbReference type="EMBL" id="MBP1853961.1"/>
    </source>
</evidence>
<dbReference type="EMBL" id="JAGGJX010000001">
    <property type="protein sequence ID" value="MBP1853961.1"/>
    <property type="molecule type" value="Genomic_DNA"/>
</dbReference>
<feature type="domain" description="SpaA-like prealbumin fold" evidence="9">
    <location>
        <begin position="856"/>
        <end position="941"/>
    </location>
</feature>
<feature type="domain" description="SpaA-like prealbumin fold" evidence="9">
    <location>
        <begin position="1441"/>
        <end position="1526"/>
    </location>
</feature>
<feature type="domain" description="SpaA-like prealbumin fold" evidence="9">
    <location>
        <begin position="1146"/>
        <end position="1230"/>
    </location>
</feature>
<evidence type="ECO:0000256" key="4">
    <source>
        <dbReference type="ARBA" id="ARBA00022525"/>
    </source>
</evidence>
<evidence type="ECO:0000259" key="8">
    <source>
        <dbReference type="Pfam" id="PF05737"/>
    </source>
</evidence>
<dbReference type="Pfam" id="PF17802">
    <property type="entry name" value="SpaA"/>
    <property type="match status" value="9"/>
</dbReference>
<feature type="domain" description="SpaA-like prealbumin fold" evidence="9">
    <location>
        <begin position="1245"/>
        <end position="1330"/>
    </location>
</feature>
<dbReference type="PANTHER" id="PTHR36108">
    <property type="entry name" value="COLOSSIN-B-RELATED"/>
    <property type="match status" value="1"/>
</dbReference>
<dbReference type="PANTHER" id="PTHR36108:SF13">
    <property type="entry name" value="COLOSSIN-B-RELATED"/>
    <property type="match status" value="1"/>
</dbReference>
<keyword evidence="5" id="KW-0732">Signal</keyword>
<dbReference type="NCBIfam" id="TIGR01451">
    <property type="entry name" value="B_ant_repeat"/>
    <property type="match status" value="2"/>
</dbReference>
<dbReference type="InterPro" id="IPR047589">
    <property type="entry name" value="DUF11_rpt"/>
</dbReference>
<dbReference type="Gene3D" id="2.60.40.10">
    <property type="entry name" value="Immunoglobulins"/>
    <property type="match status" value="9"/>
</dbReference>
<keyword evidence="4" id="KW-0964">Secreted</keyword>
<dbReference type="InterPro" id="IPR041171">
    <property type="entry name" value="SDR_Ig"/>
</dbReference>
<keyword evidence="6" id="KW-0572">Peptidoglycan-anchor</keyword>
<keyword evidence="7" id="KW-0812">Transmembrane</keyword>
<feature type="domain" description="Collagen binding" evidence="8">
    <location>
        <begin position="710"/>
        <end position="831"/>
    </location>
</feature>
<evidence type="ECO:0000256" key="2">
    <source>
        <dbReference type="ARBA" id="ARBA00007257"/>
    </source>
</evidence>
<gene>
    <name evidence="11" type="ORF">J2Z43_000351</name>
</gene>
<evidence type="ECO:0000256" key="6">
    <source>
        <dbReference type="ARBA" id="ARBA00023088"/>
    </source>
</evidence>
<feature type="domain" description="SpaA-like prealbumin fold" evidence="9">
    <location>
        <begin position="1538"/>
        <end position="1621"/>
    </location>
</feature>
<feature type="domain" description="SpaA-like prealbumin fold" evidence="9">
    <location>
        <begin position="952"/>
        <end position="1036"/>
    </location>
</feature>
<dbReference type="SUPFAM" id="SSF49478">
    <property type="entry name" value="Cna protein B-type domain"/>
    <property type="match status" value="7"/>
</dbReference>
<feature type="domain" description="SpaA-like prealbumin fold" evidence="9">
    <location>
        <begin position="1049"/>
        <end position="1134"/>
    </location>
</feature>
<proteinExistence type="inferred from homology"/>
<dbReference type="SUPFAM" id="SSF49401">
    <property type="entry name" value="Bacterial adhesins"/>
    <property type="match status" value="6"/>
</dbReference>
<keyword evidence="7" id="KW-1133">Transmembrane helix</keyword>
<evidence type="ECO:0000256" key="3">
    <source>
        <dbReference type="ARBA" id="ARBA00022512"/>
    </source>
</evidence>
<feature type="domain" description="Collagen binding" evidence="8">
    <location>
        <begin position="187"/>
        <end position="276"/>
    </location>
</feature>
<dbReference type="Proteomes" id="UP000767291">
    <property type="component" value="Unassembled WGS sequence"/>
</dbReference>
<evidence type="ECO:0000259" key="10">
    <source>
        <dbReference type="Pfam" id="PF17961"/>
    </source>
</evidence>
<evidence type="ECO:0000313" key="12">
    <source>
        <dbReference type="Proteomes" id="UP000767291"/>
    </source>
</evidence>
<dbReference type="InterPro" id="IPR011252">
    <property type="entry name" value="Fibrogen-bd_dom1"/>
</dbReference>
<comment type="subcellular location">
    <subcellularLocation>
        <location evidence="1">Secreted</location>
        <location evidence="1">Cell wall</location>
        <topology evidence="1">Peptidoglycan-anchor</topology>
    </subcellularLocation>
</comment>
<dbReference type="Pfam" id="PF17961">
    <property type="entry name" value="Big_8"/>
    <property type="match status" value="1"/>
</dbReference>
<comment type="caution">
    <text evidence="11">The sequence shown here is derived from an EMBL/GenBank/DDBJ whole genome shotgun (WGS) entry which is preliminary data.</text>
</comment>
<evidence type="ECO:0000256" key="1">
    <source>
        <dbReference type="ARBA" id="ARBA00004168"/>
    </source>
</evidence>
<feature type="transmembrane region" description="Helical" evidence="7">
    <location>
        <begin position="12"/>
        <end position="30"/>
    </location>
</feature>
<dbReference type="Gene3D" id="2.60.40.740">
    <property type="match status" value="5"/>
</dbReference>
<reference evidence="11 12" key="1">
    <citation type="submission" date="2021-03" db="EMBL/GenBank/DDBJ databases">
        <title>Genomic Encyclopedia of Type Strains, Phase IV (KMG-IV): sequencing the most valuable type-strain genomes for metagenomic binning, comparative biology and taxonomic classification.</title>
        <authorList>
            <person name="Goeker M."/>
        </authorList>
    </citation>
    <scope>NUCLEOTIDE SEQUENCE [LARGE SCALE GENOMIC DNA]</scope>
    <source>
        <strain evidence="11 12">DSM 1289</strain>
    </source>
</reference>
<feature type="domain" description="SpaA-like prealbumin fold" evidence="9">
    <location>
        <begin position="1342"/>
        <end position="1428"/>
    </location>
</feature>
<evidence type="ECO:0000256" key="7">
    <source>
        <dbReference type="SAM" id="Phobius"/>
    </source>
</evidence>
<dbReference type="InterPro" id="IPR008456">
    <property type="entry name" value="Collagen-bd_dom"/>
</dbReference>
<keyword evidence="12" id="KW-1185">Reference proteome</keyword>
<protein>
    <submittedName>
        <fullName evidence="11">Repeat protein (TIGR01451 family)</fullName>
    </submittedName>
</protein>
<feature type="domain" description="Collagen binding" evidence="8">
    <location>
        <begin position="440"/>
        <end position="570"/>
    </location>
</feature>
<keyword evidence="3" id="KW-0134">Cell wall</keyword>
<dbReference type="InterPro" id="IPR008966">
    <property type="entry name" value="Adhesion_dom_sf"/>
</dbReference>
<accession>A0ABS4E7P3</accession>
<sequence>MRRRNIKQKICSYITIFTMMFQFFTFLPILQVNAEENITEFTKFITGVSITDGEGEPISGPIKNNADVKLQYNFELPNEHNIKNGQSYIMHIPKEFEIINHMNFLIGDDSGEVIANGTIDIDGKVTIVFTEFVEQHSNISGYFFIETKFDEKEIGGNDRENIEFDLGGSGNSETIVVEFEQPEKPDASIHKKGSYDATTNEITWEIIVNPENVKVQEVKIVDVISEGQEFVVGSVKINGQDANNKDYGYDSNEGELTYTFPDTIETKQLITFKTKLASMGLESHGKTIVEKNQATFIHDDTTVVSNEATVLIKPDFIQKIGKYDEATKTIKWTIKVNNSSQTITNTVVTDDIPDGLKFIDGSVKVDGKSTEENYSIDGQKFIYTFPDTINGPHTIEFSTNVVDKDIYLSNEGKNFNNTATITENGNGSASDGSEVGVYSSVISKHGTVYDASTGEITWEIVVNRNKIDIEDAVVTDDIMKGQEYVKDSFSIYNHSTNESKPNGKFSYRPSTSDDSTKTGTLTYKFDDKITDTYVVKFKTRVTDPKIFASNADVKYHNTAKLTGKNIKDSESTAEQKVISQVINKSSIDYDYVKREITWKIVVNKNNMPLSNASVIDVIKEGQEFVPNSVTINGAIDTSNYNYDEGSKTLKYTFDKDINKEQIITFKTKVTDTSIFNTNGEKVVENTSKLITNLVPGGVESTGTGKIKNTLVKKEGKYTKGNSYIDWDVTINSNKISMKDVVLEDALQEGLELDTTSVKLYKQNQNSDGSLTKGEEVELGGNNVKYDMKTRKFSFILPSPTEDAYILTFRTNVVDKTKSPFTNSISFKGVGMTESSTSNGIDVIYQGAGGGGIGETGSIKVIKVNNDNVSIKLEGAIFELLDKYKNVIKTSEPTGNNGDAVFKNLKFGIDYYIKEKTAPEGYLLSNEVYKFQIANSKESKNINYNYKNISVKGDIIFNKLNENEKPLKGAEFTLYKASDISFESPIDTSISDKNGNVKFKDIDYGEYVIKETKAPKGYTLNERILKATINENGKVVTANPDSISNIKIRGNIEFVKYGENKDLLKGAEFKLYKASDKNYENEIAKAESDVNGKVSFMDIEYGDYVIKETKAPEGYELTNKILKASITSNGKTIKANPESISNTKTKGSIEFTKLGEHEEKLKGAEFTLYKDTDITFKNPISTAVSDREGLVKFKNVEYGEYVIKESKAPEGYVLLSDDMVLKATVSENRKSVKADPECVSNIKIRGNIEFIKYGENKDLLKGAEFKLYKASDKNYEKEIDTAESNDSGKVFFGNIEYGDYIIKETKAPDGYELTNKILKASITSNGKTIKANPESISNTKTKGSIEFTKLGEHEDKLKGAEFKLYMSLDTDFKNPLATAVSNIDGLVKFKNVEYGEYVIKESKAPEGYVSLPEDKVLKATVTEDKKIVKAEPNSISNKKIRGSIEFTKYGDNKEQLKGAEFKLYKASDKNYEKEIDTAESNDSGKVFFGNIEYGDYIIKETKAPDGYELTNKILKASITTNGRTVETNPNSISNTKTKGSIEFTKLGEHEEPLNGAEFKLYKESDTRFKNPISTAVSNRNGLVKFKNVEYGKYMIKETKAPVGYILSDDILEATVTKSDKVVKANPESISNNKIRANIKITKIDEKTEKTLEGAEFTLYDADGKEVKTSISGETGIVYFNSVEYGNYKIKETKAPDGYMISKDIIEFKVKTIETKEFTVTNKEKEVVAVTKDNSPDKNGSLISKDNILDKLVSSLPKTGGLFDTLVIISIGILTILAGLGFLLKRNR</sequence>
<name>A0ABS4E7P3_9FIRM</name>